<evidence type="ECO:0000256" key="1">
    <source>
        <dbReference type="ARBA" id="ARBA00026148"/>
    </source>
</evidence>
<gene>
    <name evidence="4" type="primary">Txndc9</name>
</gene>
<evidence type="ECO:0000256" key="2">
    <source>
        <dbReference type="SAM" id="MobiDB-lite"/>
    </source>
</evidence>
<organism evidence="4">
    <name type="scientific">Phallusia mammillata</name>
    <dbReference type="NCBI Taxonomy" id="59560"/>
    <lineage>
        <taxon>Eukaryota</taxon>
        <taxon>Metazoa</taxon>
        <taxon>Chordata</taxon>
        <taxon>Tunicata</taxon>
        <taxon>Ascidiacea</taxon>
        <taxon>Phlebobranchia</taxon>
        <taxon>Ascidiidae</taxon>
        <taxon>Phallusia</taxon>
    </lineage>
</organism>
<dbReference type="SUPFAM" id="SSF52833">
    <property type="entry name" value="Thioredoxin-like"/>
    <property type="match status" value="1"/>
</dbReference>
<dbReference type="Pfam" id="PF00085">
    <property type="entry name" value="Thioredoxin"/>
    <property type="match status" value="1"/>
</dbReference>
<name>A0A6F9DWI4_9ASCI</name>
<dbReference type="AlphaFoldDB" id="A0A6F9DWI4"/>
<sequence length="220" mass="25145">MEGMLEKQLMQAAEVVEQHLDAEINRLDNFDEDDLEKIRERRVQAMKKAQAQKQEWTSKGHGTFSELSNEKEFFDVCKESKHVVCHFYKDSTFRCKILDSHLSTLAQKHLETRFIKLNVEKAPFLTQRLGIRVIPTMGLVKDGKTQGFIVGFAELGNCDDFTTEMLEWRLGKSEIIQYSGDLSAPPDNAKHSSKASFMTNKSKKTIRGKGDDSDSDFECD</sequence>
<accession>A0A6F9DWI4</accession>
<feature type="domain" description="Thioredoxin" evidence="3">
    <location>
        <begin position="69"/>
        <end position="154"/>
    </location>
</feature>
<proteinExistence type="evidence at transcript level"/>
<evidence type="ECO:0000259" key="3">
    <source>
        <dbReference type="Pfam" id="PF00085"/>
    </source>
</evidence>
<dbReference type="InterPro" id="IPR036249">
    <property type="entry name" value="Thioredoxin-like_sf"/>
</dbReference>
<reference evidence="4" key="1">
    <citation type="submission" date="2020-04" db="EMBL/GenBank/DDBJ databases">
        <authorList>
            <person name="Neveu A P."/>
        </authorList>
    </citation>
    <scope>NUCLEOTIDE SEQUENCE</scope>
    <source>
        <tissue evidence="4">Whole embryo</tissue>
    </source>
</reference>
<dbReference type="InterPro" id="IPR013766">
    <property type="entry name" value="Thioredoxin_domain"/>
</dbReference>
<dbReference type="CDD" id="cd02989">
    <property type="entry name" value="Phd_like_TxnDC9"/>
    <property type="match status" value="1"/>
</dbReference>
<feature type="region of interest" description="Disordered" evidence="2">
    <location>
        <begin position="181"/>
        <end position="220"/>
    </location>
</feature>
<dbReference type="Gene3D" id="3.40.30.10">
    <property type="entry name" value="Glutaredoxin"/>
    <property type="match status" value="1"/>
</dbReference>
<evidence type="ECO:0000313" key="4">
    <source>
        <dbReference type="EMBL" id="CAB3267398.1"/>
    </source>
</evidence>
<dbReference type="EMBL" id="LR791536">
    <property type="protein sequence ID" value="CAB3267398.1"/>
    <property type="molecule type" value="mRNA"/>
</dbReference>
<protein>
    <recommendedName>
        <fullName evidence="1">Thioredoxin domain-containing protein 9</fullName>
    </recommendedName>
</protein>
<dbReference type="PANTHER" id="PTHR21148">
    <property type="entry name" value="THIOREDOXIN DOMAIN-CONTAINING PROTEIN 9"/>
    <property type="match status" value="1"/>
</dbReference>